<dbReference type="InterPro" id="IPR011332">
    <property type="entry name" value="Ribosomal_zn-bd"/>
</dbReference>
<dbReference type="GO" id="GO:0006412">
    <property type="term" value="P:translation"/>
    <property type="evidence" value="ECO:0007669"/>
    <property type="project" value="UniProtKB-UniRule"/>
</dbReference>
<keyword evidence="7" id="KW-1185">Reference proteome</keyword>
<comment type="similarity">
    <text evidence="1 5">Belongs to the bacterial ribosomal protein bL32 family.</text>
</comment>
<name>A0A517YRP0_9BACT</name>
<sequence>MVPQQRQSRTRGRIRRSHDAIKARVSVSCPNCGGIKLPHAACSDCGYVRPGLKLQLNSKED</sequence>
<evidence type="ECO:0000256" key="1">
    <source>
        <dbReference type="ARBA" id="ARBA00008560"/>
    </source>
</evidence>
<reference evidence="6 7" key="1">
    <citation type="submission" date="2019-02" db="EMBL/GenBank/DDBJ databases">
        <title>Deep-cultivation of Planctomycetes and their phenomic and genomic characterization uncovers novel biology.</title>
        <authorList>
            <person name="Wiegand S."/>
            <person name="Jogler M."/>
            <person name="Boedeker C."/>
            <person name="Pinto D."/>
            <person name="Vollmers J."/>
            <person name="Rivas-Marin E."/>
            <person name="Kohn T."/>
            <person name="Peeters S.H."/>
            <person name="Heuer A."/>
            <person name="Rast P."/>
            <person name="Oberbeckmann S."/>
            <person name="Bunk B."/>
            <person name="Jeske O."/>
            <person name="Meyerdierks A."/>
            <person name="Storesund J.E."/>
            <person name="Kallscheuer N."/>
            <person name="Luecker S."/>
            <person name="Lage O.M."/>
            <person name="Pohl T."/>
            <person name="Merkel B.J."/>
            <person name="Hornburger P."/>
            <person name="Mueller R.-W."/>
            <person name="Bruemmer F."/>
            <person name="Labrenz M."/>
            <person name="Spormann A.M."/>
            <person name="Op den Camp H."/>
            <person name="Overmann J."/>
            <person name="Amann R."/>
            <person name="Jetten M.S.M."/>
            <person name="Mascher T."/>
            <person name="Medema M.H."/>
            <person name="Devos D.P."/>
            <person name="Kaster A.-K."/>
            <person name="Ovreas L."/>
            <person name="Rohde M."/>
            <person name="Galperin M.Y."/>
            <person name="Jogler C."/>
        </authorList>
    </citation>
    <scope>NUCLEOTIDE SEQUENCE [LARGE SCALE GENOMIC DNA]</scope>
    <source>
        <strain evidence="6 7">KS4</strain>
    </source>
</reference>
<evidence type="ECO:0000256" key="2">
    <source>
        <dbReference type="ARBA" id="ARBA00022980"/>
    </source>
</evidence>
<dbReference type="InterPro" id="IPR044957">
    <property type="entry name" value="Ribosomal_bL32_bact"/>
</dbReference>
<evidence type="ECO:0000256" key="3">
    <source>
        <dbReference type="ARBA" id="ARBA00023274"/>
    </source>
</evidence>
<evidence type="ECO:0000256" key="4">
    <source>
        <dbReference type="ARBA" id="ARBA00035178"/>
    </source>
</evidence>
<dbReference type="Proteomes" id="UP000317369">
    <property type="component" value="Chromosome"/>
</dbReference>
<gene>
    <name evidence="5 6" type="primary">rpmF</name>
    <name evidence="6" type="ORF">KS4_09270</name>
</gene>
<dbReference type="SUPFAM" id="SSF57829">
    <property type="entry name" value="Zn-binding ribosomal proteins"/>
    <property type="match status" value="1"/>
</dbReference>
<dbReference type="GO" id="GO:0015934">
    <property type="term" value="C:large ribosomal subunit"/>
    <property type="evidence" value="ECO:0007669"/>
    <property type="project" value="InterPro"/>
</dbReference>
<dbReference type="KEGG" id="pcor:KS4_09270"/>
<dbReference type="GO" id="GO:0003735">
    <property type="term" value="F:structural constituent of ribosome"/>
    <property type="evidence" value="ECO:0007669"/>
    <property type="project" value="InterPro"/>
</dbReference>
<dbReference type="InterPro" id="IPR002677">
    <property type="entry name" value="Ribosomal_bL32"/>
</dbReference>
<dbReference type="AlphaFoldDB" id="A0A517YRP0"/>
<evidence type="ECO:0000256" key="5">
    <source>
        <dbReference type="HAMAP-Rule" id="MF_00340"/>
    </source>
</evidence>
<protein>
    <recommendedName>
        <fullName evidence="4 5">Large ribosomal subunit protein bL32</fullName>
    </recommendedName>
</protein>
<evidence type="ECO:0000313" key="6">
    <source>
        <dbReference type="EMBL" id="QDU32888.1"/>
    </source>
</evidence>
<dbReference type="RefSeq" id="WP_145075133.1">
    <property type="nucleotide sequence ID" value="NZ_CP036425.1"/>
</dbReference>
<dbReference type="EMBL" id="CP036425">
    <property type="protein sequence ID" value="QDU32888.1"/>
    <property type="molecule type" value="Genomic_DNA"/>
</dbReference>
<dbReference type="NCBIfam" id="TIGR01031">
    <property type="entry name" value="rpmF_bact"/>
    <property type="match status" value="1"/>
</dbReference>
<proteinExistence type="inferred from homology"/>
<dbReference type="PANTHER" id="PTHR35534:SF1">
    <property type="entry name" value="LARGE RIBOSOMAL SUBUNIT PROTEIN BL32"/>
    <property type="match status" value="1"/>
</dbReference>
<dbReference type="PANTHER" id="PTHR35534">
    <property type="entry name" value="50S RIBOSOMAL PROTEIN L32"/>
    <property type="match status" value="1"/>
</dbReference>
<dbReference type="OrthoDB" id="9812874at2"/>
<accession>A0A517YRP0</accession>
<organism evidence="6 7">
    <name type="scientific">Poriferisphaera corsica</name>
    <dbReference type="NCBI Taxonomy" id="2528020"/>
    <lineage>
        <taxon>Bacteria</taxon>
        <taxon>Pseudomonadati</taxon>
        <taxon>Planctomycetota</taxon>
        <taxon>Phycisphaerae</taxon>
        <taxon>Phycisphaerales</taxon>
        <taxon>Phycisphaeraceae</taxon>
        <taxon>Poriferisphaera</taxon>
    </lineage>
</organism>
<dbReference type="Pfam" id="PF01783">
    <property type="entry name" value="Ribosomal_L32p"/>
    <property type="match status" value="1"/>
</dbReference>
<dbReference type="HAMAP" id="MF_00340">
    <property type="entry name" value="Ribosomal_bL32"/>
    <property type="match status" value="1"/>
</dbReference>
<evidence type="ECO:0000313" key="7">
    <source>
        <dbReference type="Proteomes" id="UP000317369"/>
    </source>
</evidence>
<keyword evidence="2 5" id="KW-0689">Ribosomal protein</keyword>
<keyword evidence="3 5" id="KW-0687">Ribonucleoprotein</keyword>